<comment type="caution">
    <text evidence="2">The sequence shown here is derived from an EMBL/GenBank/DDBJ whole genome shotgun (WGS) entry which is preliminary data.</text>
</comment>
<dbReference type="GO" id="GO:0005506">
    <property type="term" value="F:iron ion binding"/>
    <property type="evidence" value="ECO:0007669"/>
    <property type="project" value="InterPro"/>
</dbReference>
<gene>
    <name evidence="2" type="ORF">F3K02_13825</name>
</gene>
<dbReference type="GO" id="GO:0022900">
    <property type="term" value="P:electron transport chain"/>
    <property type="evidence" value="ECO:0007669"/>
    <property type="project" value="InterPro"/>
</dbReference>
<accession>A0A7Y8KYH7</accession>
<dbReference type="GO" id="GO:0009055">
    <property type="term" value="F:electron transfer activity"/>
    <property type="evidence" value="ECO:0007669"/>
    <property type="project" value="InterPro"/>
</dbReference>
<sequence length="153" mass="17050">MKKIATALLVAALLPLPLQAQETAENLVAGMRKAEMTYKELMTLMGKSIGMMQEGVLTHNREMVEQGANFIFTHPAPNHSPWAIMKPEDQAGFKQALVTYDKVLDENTKDILKATRSRDWMAATGALSQLQVSCVSCHAQWKDKAQKWPAPLR</sequence>
<dbReference type="EMBL" id="VYGV01000012">
    <property type="protein sequence ID" value="NWF46321.1"/>
    <property type="molecule type" value="Genomic_DNA"/>
</dbReference>
<dbReference type="RefSeq" id="WP_177136215.1">
    <property type="nucleotide sequence ID" value="NZ_VYGV01000012.1"/>
</dbReference>
<proteinExistence type="predicted"/>
<reference evidence="2 3" key="1">
    <citation type="submission" date="2019-09" db="EMBL/GenBank/DDBJ databases">
        <title>Hydrogenophaga aromatica sp. nov., isolated from a para-xylene-degrading enrichment culture.</title>
        <authorList>
            <person name="Tancsics A."/>
            <person name="Banerjee S."/>
        </authorList>
    </citation>
    <scope>NUCLEOTIDE SEQUENCE [LARGE SCALE GENOMIC DNA]</scope>
    <source>
        <strain evidence="2 3">D2P1</strain>
    </source>
</reference>
<dbReference type="Proteomes" id="UP000545507">
    <property type="component" value="Unassembled WGS sequence"/>
</dbReference>
<name>A0A7Y8KYH7_9BURK</name>
<feature type="chain" id="PRO_5030514759" description="Cytochrome c" evidence="1">
    <location>
        <begin position="21"/>
        <end position="153"/>
    </location>
</feature>
<dbReference type="SUPFAM" id="SSF47175">
    <property type="entry name" value="Cytochromes"/>
    <property type="match status" value="1"/>
</dbReference>
<dbReference type="GO" id="GO:0020037">
    <property type="term" value="F:heme binding"/>
    <property type="evidence" value="ECO:0007669"/>
    <property type="project" value="InterPro"/>
</dbReference>
<dbReference type="AlphaFoldDB" id="A0A7Y8KYH7"/>
<evidence type="ECO:0000256" key="1">
    <source>
        <dbReference type="SAM" id="SignalP"/>
    </source>
</evidence>
<evidence type="ECO:0000313" key="2">
    <source>
        <dbReference type="EMBL" id="NWF46321.1"/>
    </source>
</evidence>
<evidence type="ECO:0008006" key="4">
    <source>
        <dbReference type="Google" id="ProtNLM"/>
    </source>
</evidence>
<dbReference type="InterPro" id="IPR010980">
    <property type="entry name" value="Cyt_c/b562"/>
</dbReference>
<protein>
    <recommendedName>
        <fullName evidence="4">Cytochrome c</fullName>
    </recommendedName>
</protein>
<keyword evidence="1" id="KW-0732">Signal</keyword>
<keyword evidence="3" id="KW-1185">Reference proteome</keyword>
<evidence type="ECO:0000313" key="3">
    <source>
        <dbReference type="Proteomes" id="UP000545507"/>
    </source>
</evidence>
<organism evidence="2 3">
    <name type="scientific">Hydrogenophaga aromaticivorans</name>
    <dbReference type="NCBI Taxonomy" id="2610898"/>
    <lineage>
        <taxon>Bacteria</taxon>
        <taxon>Pseudomonadati</taxon>
        <taxon>Pseudomonadota</taxon>
        <taxon>Betaproteobacteria</taxon>
        <taxon>Burkholderiales</taxon>
        <taxon>Comamonadaceae</taxon>
        <taxon>Hydrogenophaga</taxon>
    </lineage>
</organism>
<feature type="signal peptide" evidence="1">
    <location>
        <begin position="1"/>
        <end position="20"/>
    </location>
</feature>